<gene>
    <name evidence="13" type="ORF">ACFPOF_13615</name>
</gene>
<dbReference type="InterPro" id="IPR032828">
    <property type="entry name" value="PolyA_RNA-bd"/>
</dbReference>
<dbReference type="RefSeq" id="WP_378133465.1">
    <property type="nucleotide sequence ID" value="NZ_JBHSMI010000025.1"/>
</dbReference>
<keyword evidence="3" id="KW-0819">tRNA processing</keyword>
<reference evidence="14" key="1">
    <citation type="journal article" date="2019" name="Int. J. Syst. Evol. Microbiol.">
        <title>The Global Catalogue of Microorganisms (GCM) 10K type strain sequencing project: providing services to taxonomists for standard genome sequencing and annotation.</title>
        <authorList>
            <consortium name="The Broad Institute Genomics Platform"/>
            <consortium name="The Broad Institute Genome Sequencing Center for Infectious Disease"/>
            <person name="Wu L."/>
            <person name="Ma J."/>
        </authorList>
    </citation>
    <scope>NUCLEOTIDE SEQUENCE [LARGE SCALE GENOMIC DNA]</scope>
    <source>
        <strain evidence="14">CGMCC 1.18575</strain>
    </source>
</reference>
<comment type="similarity">
    <text evidence="9">Belongs to the tRNA nucleotidyltransferase/poly(A) polymerase family.</text>
</comment>
<evidence type="ECO:0000256" key="6">
    <source>
        <dbReference type="ARBA" id="ARBA00022741"/>
    </source>
</evidence>
<dbReference type="Gene3D" id="1.10.3090.10">
    <property type="entry name" value="cca-adding enzyme, domain 2"/>
    <property type="match status" value="1"/>
</dbReference>
<evidence type="ECO:0000313" key="13">
    <source>
        <dbReference type="EMBL" id="MFC5403777.1"/>
    </source>
</evidence>
<feature type="domain" description="tRNA nucleotidyltransferase/poly(A) polymerase RNA and SrmB- binding" evidence="11">
    <location>
        <begin position="180"/>
        <end position="236"/>
    </location>
</feature>
<evidence type="ECO:0000256" key="2">
    <source>
        <dbReference type="ARBA" id="ARBA00022679"/>
    </source>
</evidence>
<protein>
    <submittedName>
        <fullName evidence="13">CCA tRNA nucleotidyltransferase</fullName>
        <ecNumber evidence="13">2.7.7.72</ecNumber>
    </submittedName>
</protein>
<dbReference type="InterPro" id="IPR002646">
    <property type="entry name" value="PolA_pol_head_dom"/>
</dbReference>
<keyword evidence="8 9" id="KW-0694">RNA-binding</keyword>
<dbReference type="CDD" id="cd05398">
    <property type="entry name" value="NT_ClassII-CCAase"/>
    <property type="match status" value="1"/>
</dbReference>
<dbReference type="Gene3D" id="3.30.460.10">
    <property type="entry name" value="Beta Polymerase, domain 2"/>
    <property type="match status" value="1"/>
</dbReference>
<proteinExistence type="inferred from homology"/>
<accession>A0ABW0HXM6</accession>
<evidence type="ECO:0000256" key="8">
    <source>
        <dbReference type="ARBA" id="ARBA00022884"/>
    </source>
</evidence>
<name>A0ABW0HXM6_9BACL</name>
<keyword evidence="6" id="KW-0547">Nucleotide-binding</keyword>
<evidence type="ECO:0000259" key="10">
    <source>
        <dbReference type="Pfam" id="PF01743"/>
    </source>
</evidence>
<keyword evidence="7" id="KW-0460">Magnesium</keyword>
<evidence type="ECO:0000256" key="1">
    <source>
        <dbReference type="ARBA" id="ARBA00001946"/>
    </source>
</evidence>
<dbReference type="InterPro" id="IPR043519">
    <property type="entry name" value="NT_sf"/>
</dbReference>
<comment type="caution">
    <text evidence="13">The sequence shown here is derived from an EMBL/GenBank/DDBJ whole genome shotgun (WGS) entry which is preliminary data.</text>
</comment>
<evidence type="ECO:0000259" key="12">
    <source>
        <dbReference type="Pfam" id="PF13735"/>
    </source>
</evidence>
<dbReference type="EC" id="2.7.7.72" evidence="13"/>
<evidence type="ECO:0000256" key="7">
    <source>
        <dbReference type="ARBA" id="ARBA00022842"/>
    </source>
</evidence>
<dbReference type="PANTHER" id="PTHR46173">
    <property type="entry name" value="CCA TRNA NUCLEOTIDYLTRANSFERASE 1, MITOCHONDRIAL"/>
    <property type="match status" value="1"/>
</dbReference>
<sequence length="444" mass="48727">MNFEFDFGGAAVDPLWEAGLDVVRTLEARGYQAYLVGGCVRDRLMGRKLNDIDIATSAKPDEVMRTFPRTIPTGIKHGTITVMENGIPFEVTTFRRESDYSDGRRPDEVAFVDDLQEDLARRDFTFNAMAFGSDGEIVDPFGGQDALRAGVVQCVGDAEERFGEDALRMLRAVRFAAEFGFEPLPDVWEAILRHRAKLSQVAVERVCAEWDKLMAGSGPEQGCHYLFKSGLLGYVKESLPAGVLHAAERYRLNGTGWEWDAWGSGEAVGGQGASLPPLPLYADVDVRWTALLCGIGVSSADAAELFRTLRMSGKRTDRVCSAVGLHERMAGCPEDERYEQWVLGVLDFGTAAAEDWLTATESVDIELTDLCRGWLQNIPITEVSALDVRGDELVKELGRSPGPWIAEMLRGLLEAVAFGVIANIKAELLDAAKQWLADADGRKA</sequence>
<keyword evidence="2 9" id="KW-0808">Transferase</keyword>
<dbReference type="EMBL" id="JBHSMI010000025">
    <property type="protein sequence ID" value="MFC5403777.1"/>
    <property type="molecule type" value="Genomic_DNA"/>
</dbReference>
<dbReference type="InterPro" id="IPR050264">
    <property type="entry name" value="Bact_CCA-adding_enz_type3_sf"/>
</dbReference>
<dbReference type="Pfam" id="PF12627">
    <property type="entry name" value="PolyA_pol_RNAbd"/>
    <property type="match status" value="1"/>
</dbReference>
<dbReference type="Proteomes" id="UP001596113">
    <property type="component" value="Unassembled WGS sequence"/>
</dbReference>
<feature type="domain" description="CCA-adding enzyme C-terminal" evidence="12">
    <location>
        <begin position="286"/>
        <end position="432"/>
    </location>
</feature>
<keyword evidence="4 13" id="KW-0548">Nucleotidyltransferase</keyword>
<keyword evidence="14" id="KW-1185">Reference proteome</keyword>
<dbReference type="Pfam" id="PF01743">
    <property type="entry name" value="PolyA_pol"/>
    <property type="match status" value="1"/>
</dbReference>
<dbReference type="SUPFAM" id="SSF81891">
    <property type="entry name" value="Poly A polymerase C-terminal region-like"/>
    <property type="match status" value="1"/>
</dbReference>
<evidence type="ECO:0000313" key="14">
    <source>
        <dbReference type="Proteomes" id="UP001596113"/>
    </source>
</evidence>
<dbReference type="InterPro" id="IPR032810">
    <property type="entry name" value="CCA-adding_enz_C"/>
</dbReference>
<dbReference type="GO" id="GO:0004810">
    <property type="term" value="F:CCA tRNA nucleotidyltransferase activity"/>
    <property type="evidence" value="ECO:0007669"/>
    <property type="project" value="UniProtKB-EC"/>
</dbReference>
<dbReference type="Pfam" id="PF13735">
    <property type="entry name" value="tRNA_NucTran2_2"/>
    <property type="match status" value="1"/>
</dbReference>
<comment type="cofactor">
    <cofactor evidence="1">
        <name>Mg(2+)</name>
        <dbReference type="ChEBI" id="CHEBI:18420"/>
    </cofactor>
</comment>
<evidence type="ECO:0000259" key="11">
    <source>
        <dbReference type="Pfam" id="PF12627"/>
    </source>
</evidence>
<evidence type="ECO:0000256" key="4">
    <source>
        <dbReference type="ARBA" id="ARBA00022695"/>
    </source>
</evidence>
<evidence type="ECO:0000256" key="5">
    <source>
        <dbReference type="ARBA" id="ARBA00022723"/>
    </source>
</evidence>
<keyword evidence="5" id="KW-0479">Metal-binding</keyword>
<feature type="domain" description="Poly A polymerase head" evidence="10">
    <location>
        <begin position="33"/>
        <end position="152"/>
    </location>
</feature>
<dbReference type="Gene3D" id="1.10.246.80">
    <property type="match status" value="1"/>
</dbReference>
<dbReference type="NCBIfam" id="NF009814">
    <property type="entry name" value="PRK13299.1"/>
    <property type="match status" value="1"/>
</dbReference>
<dbReference type="PANTHER" id="PTHR46173:SF1">
    <property type="entry name" value="CCA TRNA NUCLEOTIDYLTRANSFERASE 1, MITOCHONDRIAL"/>
    <property type="match status" value="1"/>
</dbReference>
<evidence type="ECO:0000256" key="9">
    <source>
        <dbReference type="RuleBase" id="RU003953"/>
    </source>
</evidence>
<organism evidence="13 14">
    <name type="scientific">Cohnella soli</name>
    <dbReference type="NCBI Taxonomy" id="425005"/>
    <lineage>
        <taxon>Bacteria</taxon>
        <taxon>Bacillati</taxon>
        <taxon>Bacillota</taxon>
        <taxon>Bacilli</taxon>
        <taxon>Bacillales</taxon>
        <taxon>Paenibacillaceae</taxon>
        <taxon>Cohnella</taxon>
    </lineage>
</organism>
<dbReference type="SUPFAM" id="SSF81301">
    <property type="entry name" value="Nucleotidyltransferase"/>
    <property type="match status" value="1"/>
</dbReference>
<evidence type="ECO:0000256" key="3">
    <source>
        <dbReference type="ARBA" id="ARBA00022694"/>
    </source>
</evidence>